<organism evidence="9 10">
    <name type="scientific">Variimorphobacter saccharofermentans</name>
    <dbReference type="NCBI Taxonomy" id="2755051"/>
    <lineage>
        <taxon>Bacteria</taxon>
        <taxon>Bacillati</taxon>
        <taxon>Bacillota</taxon>
        <taxon>Clostridia</taxon>
        <taxon>Lachnospirales</taxon>
        <taxon>Lachnospiraceae</taxon>
        <taxon>Variimorphobacter</taxon>
    </lineage>
</organism>
<feature type="domain" description="UvrD-like helicase ATP-binding" evidence="8">
    <location>
        <begin position="211"/>
        <end position="575"/>
    </location>
</feature>
<keyword evidence="3 5" id="KW-0347">Helicase</keyword>
<accession>A0A839K357</accession>
<dbReference type="InterPro" id="IPR014016">
    <property type="entry name" value="UvrD-like_ATP-bd"/>
</dbReference>
<dbReference type="Gene3D" id="3.40.50.300">
    <property type="entry name" value="P-loop containing nucleotide triphosphate hydrolases"/>
    <property type="match status" value="2"/>
</dbReference>
<dbReference type="RefSeq" id="WP_228353420.1">
    <property type="nucleotide sequence ID" value="NZ_JACEGA010000001.1"/>
</dbReference>
<sequence>MQELRKTEKQTDTSSEEMDYDIERKKEEEQLEKCITVIKQNIEDYLEKYKELSAETKELYDTYREDSPQMYNNIMSGFDQRSMIERILYKNRRALKKPYFGRIDYKEIEENDNFSLYIGKNGIRKNTSESMIVDWRAPVASVYYDSEIGKSSYLTPSGEAIDIDLKLKRTYEISESKLIDYYDANIVSNDEFLTKHLSKSKEVVLDEIIATIQKEQNEIIRDNPWHNVLVQGVAGSGKTTVAMHRISYILYNFKEKFRPDEFFIIGSNKMLLNYITGVLPNLDVYNVNQMTMEDFLLLLLDKDFQVTKGKYQFSNSFTKRRTESQSKEESELKRFKGSLDFIKALDAYMRQFEMSVILSEDVSYENSIVYSKEEIQYFLNFFQDKPLQEKVDLLNKKLAYKIKSVNEEKEKRKEEIAREVNRYKNYFGNRHKKYNLMECYLGFLEDLIQSGEQYRENGLRIPTSEVIELLVKKLSAREIDLYDLAMLTFIKRRIKWTRDFEYVRHIVIDEAQDFGVMIFALFQHLFHTCSYTIMGDITQNINYDSGMNDWETLKNEVLNPDKDKFYVLAKSYRNTVEISNYASRILKKCSFTTYDIEPVIRHGKEVSVIEGRGREELVSHAVDIITAAQANGYDTIAVICRSVEETLQIKELLKPYITIQHVEDDMENVTFATGVMVLPIYMTKGLEFDAVILWNPDELSYRTTDEDAKLLYVAVTRALHELHILYQGKLSGLLL</sequence>
<dbReference type="Proteomes" id="UP000574276">
    <property type="component" value="Unassembled WGS sequence"/>
</dbReference>
<keyword evidence="2 5" id="KW-0378">Hydrolase</keyword>
<dbReference type="PANTHER" id="PTHR11070">
    <property type="entry name" value="UVRD / RECB / PCRA DNA HELICASE FAMILY MEMBER"/>
    <property type="match status" value="1"/>
</dbReference>
<feature type="region of interest" description="Disordered" evidence="7">
    <location>
        <begin position="1"/>
        <end position="24"/>
    </location>
</feature>
<evidence type="ECO:0000259" key="8">
    <source>
        <dbReference type="PROSITE" id="PS51198"/>
    </source>
</evidence>
<reference evidence="9 10" key="1">
    <citation type="submission" date="2020-07" db="EMBL/GenBank/DDBJ databases">
        <title>Characterization and genome sequencing of isolate MD1, a novel member within the family Lachnospiraceae.</title>
        <authorList>
            <person name="Rettenmaier R."/>
            <person name="Di Bello L."/>
            <person name="Zinser C."/>
            <person name="Scheitz K."/>
            <person name="Liebl W."/>
            <person name="Zverlov V."/>
        </authorList>
    </citation>
    <scope>NUCLEOTIDE SEQUENCE [LARGE SCALE GENOMIC DNA]</scope>
    <source>
        <strain evidence="9 10">MD1</strain>
    </source>
</reference>
<feature type="binding site" evidence="5">
    <location>
        <begin position="232"/>
        <end position="239"/>
    </location>
    <ligand>
        <name>ATP</name>
        <dbReference type="ChEBI" id="CHEBI:30616"/>
    </ligand>
</feature>
<dbReference type="InterPro" id="IPR027417">
    <property type="entry name" value="P-loop_NTPase"/>
</dbReference>
<keyword evidence="10" id="KW-1185">Reference proteome</keyword>
<dbReference type="GO" id="GO:0043138">
    <property type="term" value="F:3'-5' DNA helicase activity"/>
    <property type="evidence" value="ECO:0007669"/>
    <property type="project" value="TreeGrafter"/>
</dbReference>
<dbReference type="Pfam" id="PF00580">
    <property type="entry name" value="UvrD-helicase"/>
    <property type="match status" value="1"/>
</dbReference>
<dbReference type="Pfam" id="PF13538">
    <property type="entry name" value="UvrD_C_2"/>
    <property type="match status" value="1"/>
</dbReference>
<keyword evidence="6" id="KW-0175">Coiled coil</keyword>
<gene>
    <name evidence="9" type="ORF">H0486_13040</name>
</gene>
<dbReference type="InterPro" id="IPR027785">
    <property type="entry name" value="UvrD-like_helicase_C"/>
</dbReference>
<evidence type="ECO:0000256" key="5">
    <source>
        <dbReference type="PROSITE-ProRule" id="PRU00560"/>
    </source>
</evidence>
<dbReference type="GO" id="GO:0016787">
    <property type="term" value="F:hydrolase activity"/>
    <property type="evidence" value="ECO:0007669"/>
    <property type="project" value="UniProtKB-UniRule"/>
</dbReference>
<dbReference type="AlphaFoldDB" id="A0A839K357"/>
<evidence type="ECO:0000256" key="3">
    <source>
        <dbReference type="ARBA" id="ARBA00022806"/>
    </source>
</evidence>
<dbReference type="GO" id="GO:0000725">
    <property type="term" value="P:recombinational repair"/>
    <property type="evidence" value="ECO:0007669"/>
    <property type="project" value="TreeGrafter"/>
</dbReference>
<keyword evidence="1 5" id="KW-0547">Nucleotide-binding</keyword>
<dbReference type="SUPFAM" id="SSF52540">
    <property type="entry name" value="P-loop containing nucleoside triphosphate hydrolases"/>
    <property type="match status" value="1"/>
</dbReference>
<name>A0A839K357_9FIRM</name>
<dbReference type="PROSITE" id="PS51198">
    <property type="entry name" value="UVRD_HELICASE_ATP_BIND"/>
    <property type="match status" value="1"/>
</dbReference>
<dbReference type="GO" id="GO:0003677">
    <property type="term" value="F:DNA binding"/>
    <property type="evidence" value="ECO:0007669"/>
    <property type="project" value="InterPro"/>
</dbReference>
<evidence type="ECO:0000256" key="1">
    <source>
        <dbReference type="ARBA" id="ARBA00022741"/>
    </source>
</evidence>
<feature type="compositionally biased region" description="Basic and acidic residues" evidence="7">
    <location>
        <begin position="1"/>
        <end position="11"/>
    </location>
</feature>
<evidence type="ECO:0000256" key="6">
    <source>
        <dbReference type="SAM" id="Coils"/>
    </source>
</evidence>
<comment type="caution">
    <text evidence="9">The sequence shown here is derived from an EMBL/GenBank/DDBJ whole genome shotgun (WGS) entry which is preliminary data.</text>
</comment>
<dbReference type="EMBL" id="JACEGA010000001">
    <property type="protein sequence ID" value="MBB2183797.1"/>
    <property type="molecule type" value="Genomic_DNA"/>
</dbReference>
<feature type="coiled-coil region" evidence="6">
    <location>
        <begin position="395"/>
        <end position="426"/>
    </location>
</feature>
<evidence type="ECO:0000313" key="10">
    <source>
        <dbReference type="Proteomes" id="UP000574276"/>
    </source>
</evidence>
<dbReference type="GO" id="GO:0005524">
    <property type="term" value="F:ATP binding"/>
    <property type="evidence" value="ECO:0007669"/>
    <property type="project" value="UniProtKB-UniRule"/>
</dbReference>
<evidence type="ECO:0000313" key="9">
    <source>
        <dbReference type="EMBL" id="MBB2183797.1"/>
    </source>
</evidence>
<proteinExistence type="predicted"/>
<feature type="coiled-coil region" evidence="6">
    <location>
        <begin position="35"/>
        <end position="66"/>
    </location>
</feature>
<evidence type="ECO:0000256" key="4">
    <source>
        <dbReference type="ARBA" id="ARBA00022840"/>
    </source>
</evidence>
<keyword evidence="4 5" id="KW-0067">ATP-binding</keyword>
<dbReference type="GO" id="GO:0005829">
    <property type="term" value="C:cytosol"/>
    <property type="evidence" value="ECO:0007669"/>
    <property type="project" value="TreeGrafter"/>
</dbReference>
<evidence type="ECO:0000256" key="7">
    <source>
        <dbReference type="SAM" id="MobiDB-lite"/>
    </source>
</evidence>
<evidence type="ECO:0000256" key="2">
    <source>
        <dbReference type="ARBA" id="ARBA00022801"/>
    </source>
</evidence>
<protein>
    <submittedName>
        <fullName evidence="9">ATP-binding domain-containing protein</fullName>
    </submittedName>
</protein>
<dbReference type="PANTHER" id="PTHR11070:SF17">
    <property type="entry name" value="DNA HELICASE IV"/>
    <property type="match status" value="1"/>
</dbReference>
<dbReference type="InterPro" id="IPR000212">
    <property type="entry name" value="DNA_helicase_UvrD/REP"/>
</dbReference>